<dbReference type="EMBL" id="JAIWYP010000002">
    <property type="protein sequence ID" value="KAH3867809.1"/>
    <property type="molecule type" value="Genomic_DNA"/>
</dbReference>
<keyword evidence="2" id="KW-1185">Reference proteome</keyword>
<evidence type="ECO:0000313" key="1">
    <source>
        <dbReference type="EMBL" id="KAH3867809.1"/>
    </source>
</evidence>
<protein>
    <submittedName>
        <fullName evidence="1">Uncharacterized protein</fullName>
    </submittedName>
</protein>
<organism evidence="1 2">
    <name type="scientific">Dreissena polymorpha</name>
    <name type="common">Zebra mussel</name>
    <name type="synonym">Mytilus polymorpha</name>
    <dbReference type="NCBI Taxonomy" id="45954"/>
    <lineage>
        <taxon>Eukaryota</taxon>
        <taxon>Metazoa</taxon>
        <taxon>Spiralia</taxon>
        <taxon>Lophotrochozoa</taxon>
        <taxon>Mollusca</taxon>
        <taxon>Bivalvia</taxon>
        <taxon>Autobranchia</taxon>
        <taxon>Heteroconchia</taxon>
        <taxon>Euheterodonta</taxon>
        <taxon>Imparidentia</taxon>
        <taxon>Neoheterodontei</taxon>
        <taxon>Myida</taxon>
        <taxon>Dreissenoidea</taxon>
        <taxon>Dreissenidae</taxon>
        <taxon>Dreissena</taxon>
    </lineage>
</organism>
<reference evidence="1" key="2">
    <citation type="submission" date="2020-11" db="EMBL/GenBank/DDBJ databases">
        <authorList>
            <person name="McCartney M.A."/>
            <person name="Auch B."/>
            <person name="Kono T."/>
            <person name="Mallez S."/>
            <person name="Becker A."/>
            <person name="Gohl D.M."/>
            <person name="Silverstein K.A.T."/>
            <person name="Koren S."/>
            <person name="Bechman K.B."/>
            <person name="Herman A."/>
            <person name="Abrahante J.E."/>
            <person name="Garbe J."/>
        </authorList>
    </citation>
    <scope>NUCLEOTIDE SEQUENCE</scope>
    <source>
        <strain evidence="1">Duluth1</strain>
        <tissue evidence="1">Whole animal</tissue>
    </source>
</reference>
<accession>A0A9D4RGV0</accession>
<sequence length="70" mass="7974">MSKRGSIMRPSVVAGALLFRGPHLRFRYRVHEVTAALETHRSSRLLLPYRRRSACRAQGLSFYSSPGNDE</sequence>
<reference evidence="1" key="1">
    <citation type="journal article" date="2019" name="bioRxiv">
        <title>The Genome of the Zebra Mussel, Dreissena polymorpha: A Resource for Invasive Species Research.</title>
        <authorList>
            <person name="McCartney M.A."/>
            <person name="Auch B."/>
            <person name="Kono T."/>
            <person name="Mallez S."/>
            <person name="Zhang Y."/>
            <person name="Obille A."/>
            <person name="Becker A."/>
            <person name="Abrahante J.E."/>
            <person name="Garbe J."/>
            <person name="Badalamenti J.P."/>
            <person name="Herman A."/>
            <person name="Mangelson H."/>
            <person name="Liachko I."/>
            <person name="Sullivan S."/>
            <person name="Sone E.D."/>
            <person name="Koren S."/>
            <person name="Silverstein K.A.T."/>
            <person name="Beckman K.B."/>
            <person name="Gohl D.M."/>
        </authorList>
    </citation>
    <scope>NUCLEOTIDE SEQUENCE</scope>
    <source>
        <strain evidence="1">Duluth1</strain>
        <tissue evidence="1">Whole animal</tissue>
    </source>
</reference>
<dbReference type="Proteomes" id="UP000828390">
    <property type="component" value="Unassembled WGS sequence"/>
</dbReference>
<comment type="caution">
    <text evidence="1">The sequence shown here is derived from an EMBL/GenBank/DDBJ whole genome shotgun (WGS) entry which is preliminary data.</text>
</comment>
<proteinExistence type="predicted"/>
<dbReference type="AlphaFoldDB" id="A0A9D4RGV0"/>
<evidence type="ECO:0000313" key="2">
    <source>
        <dbReference type="Proteomes" id="UP000828390"/>
    </source>
</evidence>
<gene>
    <name evidence="1" type="ORF">DPMN_030946</name>
</gene>
<name>A0A9D4RGV0_DREPO</name>